<gene>
    <name evidence="1" type="ORF">BDY19DRAFT_919312</name>
</gene>
<name>A0ACB8UHE4_9APHY</name>
<comment type="caution">
    <text evidence="1">The sequence shown here is derived from an EMBL/GenBank/DDBJ whole genome shotgun (WGS) entry which is preliminary data.</text>
</comment>
<keyword evidence="2" id="KW-1185">Reference proteome</keyword>
<evidence type="ECO:0000313" key="2">
    <source>
        <dbReference type="Proteomes" id="UP001055072"/>
    </source>
</evidence>
<accession>A0ACB8UHE4</accession>
<protein>
    <submittedName>
        <fullName evidence="1">Uncharacterized protein</fullName>
    </submittedName>
</protein>
<proteinExistence type="predicted"/>
<sequence length="207" mass="22151">MTFVTIAATTAFPTGSGNHDVERRDLETKIGLGLGLPTEVLVTSFASKKSEGLGIYFDFETWDGQQPELEGSQICSGIVPASSPKVSFSPLRMMTLDVVSSPKMMDECPGAPMLSQHSVFSTLPVESIASRLDLLCLVHEDGCDSCASPTINTASEKLPTIIESSFEYEHTSSRCTHGAGLGFNLEDWAGFTDVESVFGTNNGAKED</sequence>
<dbReference type="Proteomes" id="UP001055072">
    <property type="component" value="Unassembled WGS sequence"/>
</dbReference>
<dbReference type="EMBL" id="MU274901">
    <property type="protein sequence ID" value="KAI0093862.1"/>
    <property type="molecule type" value="Genomic_DNA"/>
</dbReference>
<organism evidence="1 2">
    <name type="scientific">Irpex rosettiformis</name>
    <dbReference type="NCBI Taxonomy" id="378272"/>
    <lineage>
        <taxon>Eukaryota</taxon>
        <taxon>Fungi</taxon>
        <taxon>Dikarya</taxon>
        <taxon>Basidiomycota</taxon>
        <taxon>Agaricomycotina</taxon>
        <taxon>Agaricomycetes</taxon>
        <taxon>Polyporales</taxon>
        <taxon>Irpicaceae</taxon>
        <taxon>Irpex</taxon>
    </lineage>
</organism>
<evidence type="ECO:0000313" key="1">
    <source>
        <dbReference type="EMBL" id="KAI0093862.1"/>
    </source>
</evidence>
<reference evidence="1" key="1">
    <citation type="journal article" date="2021" name="Environ. Microbiol.">
        <title>Gene family expansions and transcriptome signatures uncover fungal adaptations to wood decay.</title>
        <authorList>
            <person name="Hage H."/>
            <person name="Miyauchi S."/>
            <person name="Viragh M."/>
            <person name="Drula E."/>
            <person name="Min B."/>
            <person name="Chaduli D."/>
            <person name="Navarro D."/>
            <person name="Favel A."/>
            <person name="Norest M."/>
            <person name="Lesage-Meessen L."/>
            <person name="Balint B."/>
            <person name="Merenyi Z."/>
            <person name="de Eugenio L."/>
            <person name="Morin E."/>
            <person name="Martinez A.T."/>
            <person name="Baldrian P."/>
            <person name="Stursova M."/>
            <person name="Martinez M.J."/>
            <person name="Novotny C."/>
            <person name="Magnuson J.K."/>
            <person name="Spatafora J.W."/>
            <person name="Maurice S."/>
            <person name="Pangilinan J."/>
            <person name="Andreopoulos W."/>
            <person name="LaButti K."/>
            <person name="Hundley H."/>
            <person name="Na H."/>
            <person name="Kuo A."/>
            <person name="Barry K."/>
            <person name="Lipzen A."/>
            <person name="Henrissat B."/>
            <person name="Riley R."/>
            <person name="Ahrendt S."/>
            <person name="Nagy L.G."/>
            <person name="Grigoriev I.V."/>
            <person name="Martin F."/>
            <person name="Rosso M.N."/>
        </authorList>
    </citation>
    <scope>NUCLEOTIDE SEQUENCE</scope>
    <source>
        <strain evidence="1">CBS 384.51</strain>
    </source>
</reference>